<name>X1DIJ4_9ZZZZ</name>
<keyword evidence="1" id="KW-0812">Transmembrane</keyword>
<sequence length="64" mass="7388">KELGKWIWFMQFDKDVRKFCLILILFGKGSGKIPYLERVLLKILLRFLVLIPAVDGCLGIILPV</sequence>
<reference evidence="2" key="1">
    <citation type="journal article" date="2014" name="Front. Microbiol.">
        <title>High frequency of phylogenetically diverse reductive dehalogenase-homologous genes in deep subseafloor sedimentary metagenomes.</title>
        <authorList>
            <person name="Kawai M."/>
            <person name="Futagami T."/>
            <person name="Toyoda A."/>
            <person name="Takaki Y."/>
            <person name="Nishi S."/>
            <person name="Hori S."/>
            <person name="Arai W."/>
            <person name="Tsubouchi T."/>
            <person name="Morono Y."/>
            <person name="Uchiyama I."/>
            <person name="Ito T."/>
            <person name="Fujiyama A."/>
            <person name="Inagaki F."/>
            <person name="Takami H."/>
        </authorList>
    </citation>
    <scope>NUCLEOTIDE SEQUENCE</scope>
    <source>
        <strain evidence="2">Expedition CK06-06</strain>
    </source>
</reference>
<dbReference type="EMBL" id="BART01036157">
    <property type="protein sequence ID" value="GAH08100.1"/>
    <property type="molecule type" value="Genomic_DNA"/>
</dbReference>
<accession>X1DIJ4</accession>
<protein>
    <submittedName>
        <fullName evidence="2">Uncharacterized protein</fullName>
    </submittedName>
</protein>
<keyword evidence="1" id="KW-0472">Membrane</keyword>
<proteinExistence type="predicted"/>
<evidence type="ECO:0000256" key="1">
    <source>
        <dbReference type="SAM" id="Phobius"/>
    </source>
</evidence>
<gene>
    <name evidence="2" type="ORF">S01H4_61098</name>
</gene>
<feature type="non-terminal residue" evidence="2">
    <location>
        <position position="1"/>
    </location>
</feature>
<dbReference type="AlphaFoldDB" id="X1DIJ4"/>
<evidence type="ECO:0000313" key="2">
    <source>
        <dbReference type="EMBL" id="GAH08100.1"/>
    </source>
</evidence>
<keyword evidence="1" id="KW-1133">Transmembrane helix</keyword>
<organism evidence="2">
    <name type="scientific">marine sediment metagenome</name>
    <dbReference type="NCBI Taxonomy" id="412755"/>
    <lineage>
        <taxon>unclassified sequences</taxon>
        <taxon>metagenomes</taxon>
        <taxon>ecological metagenomes</taxon>
    </lineage>
</organism>
<comment type="caution">
    <text evidence="2">The sequence shown here is derived from an EMBL/GenBank/DDBJ whole genome shotgun (WGS) entry which is preliminary data.</text>
</comment>
<feature type="transmembrane region" description="Helical" evidence="1">
    <location>
        <begin position="41"/>
        <end position="62"/>
    </location>
</feature>